<dbReference type="CDD" id="cd03801">
    <property type="entry name" value="GT4_PimA-like"/>
    <property type="match status" value="1"/>
</dbReference>
<organism evidence="4 5">
    <name type="scientific">Mesorhizobium sanjuanii</name>
    <dbReference type="NCBI Taxonomy" id="2037900"/>
    <lineage>
        <taxon>Bacteria</taxon>
        <taxon>Pseudomonadati</taxon>
        <taxon>Pseudomonadota</taxon>
        <taxon>Alphaproteobacteria</taxon>
        <taxon>Hyphomicrobiales</taxon>
        <taxon>Phyllobacteriaceae</taxon>
        <taxon>Mesorhizobium</taxon>
    </lineage>
</organism>
<evidence type="ECO:0000259" key="3">
    <source>
        <dbReference type="Pfam" id="PF22772"/>
    </source>
</evidence>
<dbReference type="GO" id="GO:0016757">
    <property type="term" value="F:glycosyltransferase activity"/>
    <property type="evidence" value="ECO:0007669"/>
    <property type="project" value="TreeGrafter"/>
</dbReference>
<dbReference type="RefSeq" id="WP_097577427.1">
    <property type="nucleotide sequence ID" value="NZ_NWQG01000294.1"/>
</dbReference>
<dbReference type="EMBL" id="NWQG01000294">
    <property type="protein sequence ID" value="PDQ17199.1"/>
    <property type="molecule type" value="Genomic_DNA"/>
</dbReference>
<evidence type="ECO:0000256" key="1">
    <source>
        <dbReference type="ARBA" id="ARBA00022679"/>
    </source>
</evidence>
<dbReference type="Gene3D" id="3.40.50.11090">
    <property type="match status" value="1"/>
</dbReference>
<evidence type="ECO:0000259" key="2">
    <source>
        <dbReference type="Pfam" id="PF21374"/>
    </source>
</evidence>
<dbReference type="InterPro" id="IPR055050">
    <property type="entry name" value="WsaF_C"/>
</dbReference>
<evidence type="ECO:0000313" key="4">
    <source>
        <dbReference type="EMBL" id="PDQ17199.1"/>
    </source>
</evidence>
<dbReference type="InterPro" id="IPR048510">
    <property type="entry name" value="WsaF_N"/>
</dbReference>
<dbReference type="PANTHER" id="PTHR46401">
    <property type="entry name" value="GLYCOSYLTRANSFERASE WBBK-RELATED"/>
    <property type="match status" value="1"/>
</dbReference>
<dbReference type="GO" id="GO:0030247">
    <property type="term" value="F:polysaccharide binding"/>
    <property type="evidence" value="ECO:0007669"/>
    <property type="project" value="InterPro"/>
</dbReference>
<accession>A0A2A6F5I1</accession>
<proteinExistence type="predicted"/>
<gene>
    <name evidence="4" type="ORF">CN311_31280</name>
</gene>
<reference evidence="4 5" key="1">
    <citation type="submission" date="2017-09" db="EMBL/GenBank/DDBJ databases">
        <title>Mesorhizobum sanjuanii sp. nov. isolated from nodules of Lotus tenuis in saline-alkaline lowlands of Flooding Pampa.</title>
        <authorList>
            <person name="Sannazzaro A.I."/>
            <person name="Torres Tejerizo G.A."/>
            <person name="Fontana F."/>
            <person name="Cumpa Velazquez L.M."/>
            <person name="Hansen L."/>
            <person name="Pistorio M."/>
            <person name="Estrella M.J."/>
        </authorList>
    </citation>
    <scope>NUCLEOTIDE SEQUENCE [LARGE SCALE GENOMIC DNA]</scope>
    <source>
        <strain evidence="4 5">BSA136</strain>
    </source>
</reference>
<feature type="domain" description="WsaF C-terminal" evidence="3">
    <location>
        <begin position="239"/>
        <end position="363"/>
    </location>
</feature>
<comment type="caution">
    <text evidence="4">The sequence shown here is derived from an EMBL/GenBank/DDBJ whole genome shotgun (WGS) entry which is preliminary data.</text>
</comment>
<dbReference type="Proteomes" id="UP000219182">
    <property type="component" value="Unassembled WGS sequence"/>
</dbReference>
<protein>
    <submittedName>
        <fullName evidence="4">Glycosyl transferase family 1</fullName>
    </submittedName>
</protein>
<feature type="domain" description="WsaF N-terminal" evidence="2">
    <location>
        <begin position="142"/>
        <end position="193"/>
    </location>
</feature>
<keyword evidence="5" id="KW-1185">Reference proteome</keyword>
<dbReference type="Gene3D" id="3.40.50.2000">
    <property type="entry name" value="Glycogen Phosphorylase B"/>
    <property type="match status" value="1"/>
</dbReference>
<dbReference type="SUPFAM" id="SSF53756">
    <property type="entry name" value="UDP-Glycosyltransferase/glycogen phosphorylase"/>
    <property type="match status" value="1"/>
</dbReference>
<sequence length="404" mass="44600">MLDNLRRFRAVAARDGVRAATRKALARAAKGLPVALQGKIDVFRHYDALLGEEQGFGIKVSSENVPAGSMTWLVPDFNASSGGHINILRFMALLKDCGFPEQRLVVVEPHRWGSAAEAQAALNAAFGDNGITVLLGARSIEPCQYLVATGWQTAYWVSKYRDTARKLYFVQDFEPAFYSHGTEYVLAENTYKLGLIGITAGPWLAEKLHDEYGMRTVSFNFACDLELYKPHEKRLQKTKHIFFYARPVTPRRCFELGLLALKKVCDQMPDAAVIFAGWDVSGYEIPFHHLNAGTLPVSGLPDLYSQCDVGLILSSTNLSLLPLEMAACGCPLVINRGANATWLLTEEEAYYCDLEVDSIAKALVEALENPAKTAKRSASALGRAKSASWKAEAEKVSEFLRELL</sequence>
<dbReference type="PANTHER" id="PTHR46401:SF2">
    <property type="entry name" value="GLYCOSYLTRANSFERASE WBBK-RELATED"/>
    <property type="match status" value="1"/>
</dbReference>
<evidence type="ECO:0000313" key="5">
    <source>
        <dbReference type="Proteomes" id="UP000219182"/>
    </source>
</evidence>
<keyword evidence="1 4" id="KW-0808">Transferase</keyword>
<dbReference type="GO" id="GO:0009103">
    <property type="term" value="P:lipopolysaccharide biosynthetic process"/>
    <property type="evidence" value="ECO:0007669"/>
    <property type="project" value="TreeGrafter"/>
</dbReference>
<dbReference type="AlphaFoldDB" id="A0A2A6F5I1"/>
<dbReference type="Pfam" id="PF21374">
    <property type="entry name" value="WsaF_N"/>
    <property type="match status" value="1"/>
</dbReference>
<name>A0A2A6F5I1_9HYPH</name>
<dbReference type="Pfam" id="PF22772">
    <property type="entry name" value="WsaF_C"/>
    <property type="match status" value="1"/>
</dbReference>